<evidence type="ECO:0000256" key="3">
    <source>
        <dbReference type="ARBA" id="ARBA00023125"/>
    </source>
</evidence>
<reference evidence="8 9" key="1">
    <citation type="submission" date="2019-03" db="EMBL/GenBank/DDBJ databases">
        <title>Draft genome sequences of novel Actinobacteria.</title>
        <authorList>
            <person name="Sahin N."/>
            <person name="Ay H."/>
            <person name="Saygin H."/>
        </authorList>
    </citation>
    <scope>NUCLEOTIDE SEQUENCE [LARGE SCALE GENOMIC DNA]</scope>
    <source>
        <strain evidence="8 9">6K102</strain>
    </source>
</reference>
<sequence length="1131" mass="119615">MLRIGVLGPLEAGDERGPIDLKGPRHRAVLARLLVARGRVVPVARLIDDLWESPGEGALGAVQTFVGALRKAIEPGRPPRTPARLLVTAAPGYALRAAPETVDAWRFEEALPTSARLMSAGEPGQAGRLLGDALMWWRGPAYAEFAELPWARGEAARLEELRLLAVERRAEAALASGPAALAAFAAEPVPDLEAHVASHPLREDGWRLLALALYRTGRQGDALATLRRARRVLRDELGVDPGPELRALESDILAQAPHLTPLRGPAVLISDRPTGVAGHPFVGRARELAELERAAATVAAVGQSGLALVSGEAGAGKTALARALTRRLSQAGWTVAWGASPEPPGAPAAWPWTQIRSRLPSRTEDTAPGGKDAVTDTPMVPVPEGVLVPTAAQPADEDDEAAGEDPVTARFRRQRVIGAHLAAVSANGPVLLVFDDLHWADEETLALVTAPATDLDVGPVLIVGTYRSTEISAGLAQTLGRAARAEPARIYLGGLTEPQVRELVRAVTRREPSAESTRTIHTRSGGNPFFVRELTRVWESDGDAALRSVPAGVRDVIRHRLAALSETARTHLRQAAVIGSEPGLDVLIGLAGDEERVLASVEEGMGAGFLVDGDADRLCFAHALVQESLYADVASPRRARWHASVAAIVERTSPGDVEAIAHHLLKAGGRAAPARTAHYARAAAMRSEHRFAPREAARLWRATIEALDRAGGAAPQRDGGARERLEAVMGMVRALAVTGDLREARRHRAEAAGAAEELGDPVPAAHVIGAFDVPAIWTTNDDEALSARLVAAAERTLAALSPGDDAERARLLITVAMERRADPGPRGDQAAREAEDIARRLGDPVLLACALNGRYLQTFQRAGLAPQRARFGEELVDLAARHDGLVTFEVLGHLILVQCSAALADLRAADRHAAAAGRLADRHDLPLVGVLTAWYAALRLAVTGREDEARTAYRAAATRLSGAGMPGMEAGLLPLALLCLDASTTMPSRVSAADHGPYESWARPLALLARGERDRAIAAARAVPGSPRDLLFEARSCLHALAAIETGDRPAMERVYSRLLPARGELAGAGTGLLTLGPVAQFLGRLAGALGRPDAAAQHYRQAGVLAARAGAPHWIAAARDALRGLGERPD</sequence>
<feature type="region of interest" description="Disordered" evidence="6">
    <location>
        <begin position="359"/>
        <end position="381"/>
    </location>
</feature>
<keyword evidence="4" id="KW-0804">Transcription</keyword>
<dbReference type="Pfam" id="PF03704">
    <property type="entry name" value="BTAD"/>
    <property type="match status" value="1"/>
</dbReference>
<dbReference type="SUPFAM" id="SSF52540">
    <property type="entry name" value="P-loop containing nucleoside triphosphate hydrolases"/>
    <property type="match status" value="1"/>
</dbReference>
<proteinExistence type="inferred from homology"/>
<dbReference type="InterPro" id="IPR027417">
    <property type="entry name" value="P-loop_NTPase"/>
</dbReference>
<dbReference type="Gene3D" id="1.10.10.10">
    <property type="entry name" value="Winged helix-like DNA-binding domain superfamily/Winged helix DNA-binding domain"/>
    <property type="match status" value="1"/>
</dbReference>
<gene>
    <name evidence="8" type="ORF">E1295_09075</name>
</gene>
<dbReference type="PANTHER" id="PTHR35807">
    <property type="entry name" value="TRANSCRIPTIONAL REGULATOR REDD-RELATED"/>
    <property type="match status" value="1"/>
</dbReference>
<dbReference type="CDD" id="cd15831">
    <property type="entry name" value="BTAD"/>
    <property type="match status" value="1"/>
</dbReference>
<accession>A0A4R5FTN3</accession>
<evidence type="ECO:0000259" key="7">
    <source>
        <dbReference type="PROSITE" id="PS51755"/>
    </source>
</evidence>
<dbReference type="InterPro" id="IPR016032">
    <property type="entry name" value="Sig_transdc_resp-reg_C-effctor"/>
</dbReference>
<protein>
    <submittedName>
        <fullName evidence="8">SARP family transcriptional regulator</fullName>
    </submittedName>
</protein>
<dbReference type="SMART" id="SM00862">
    <property type="entry name" value="Trans_reg_C"/>
    <property type="match status" value="1"/>
</dbReference>
<evidence type="ECO:0000256" key="4">
    <source>
        <dbReference type="ARBA" id="ARBA00023163"/>
    </source>
</evidence>
<evidence type="ECO:0000256" key="6">
    <source>
        <dbReference type="SAM" id="MobiDB-lite"/>
    </source>
</evidence>
<evidence type="ECO:0000256" key="1">
    <source>
        <dbReference type="ARBA" id="ARBA00005820"/>
    </source>
</evidence>
<dbReference type="RefSeq" id="WP_132629526.1">
    <property type="nucleotide sequence ID" value="NZ_SMLD01000016.1"/>
</dbReference>
<dbReference type="SMART" id="SM01043">
    <property type="entry name" value="BTAD"/>
    <property type="match status" value="1"/>
</dbReference>
<comment type="similarity">
    <text evidence="1">Belongs to the AfsR/DnrI/RedD regulatory family.</text>
</comment>
<dbReference type="CDD" id="cd01983">
    <property type="entry name" value="SIMIBI"/>
    <property type="match status" value="1"/>
</dbReference>
<organism evidence="8 9">
    <name type="scientific">Nonomuraea mesophila</name>
    <dbReference type="NCBI Taxonomy" id="2530382"/>
    <lineage>
        <taxon>Bacteria</taxon>
        <taxon>Bacillati</taxon>
        <taxon>Actinomycetota</taxon>
        <taxon>Actinomycetes</taxon>
        <taxon>Streptosporangiales</taxon>
        <taxon>Streptosporangiaceae</taxon>
        <taxon>Nonomuraea</taxon>
    </lineage>
</organism>
<dbReference type="InterPro" id="IPR041664">
    <property type="entry name" value="AAA_16"/>
</dbReference>
<keyword evidence="9" id="KW-1185">Reference proteome</keyword>
<dbReference type="GO" id="GO:0006355">
    <property type="term" value="P:regulation of DNA-templated transcription"/>
    <property type="evidence" value="ECO:0007669"/>
    <property type="project" value="InterPro"/>
</dbReference>
<dbReference type="AlphaFoldDB" id="A0A4R5FTN3"/>
<dbReference type="Gene3D" id="1.25.40.10">
    <property type="entry name" value="Tetratricopeptide repeat domain"/>
    <property type="match status" value="1"/>
</dbReference>
<dbReference type="SUPFAM" id="SSF48452">
    <property type="entry name" value="TPR-like"/>
    <property type="match status" value="1"/>
</dbReference>
<dbReference type="PROSITE" id="PS51755">
    <property type="entry name" value="OMPR_PHOB"/>
    <property type="match status" value="1"/>
</dbReference>
<dbReference type="Gene3D" id="3.40.50.300">
    <property type="entry name" value="P-loop containing nucleotide triphosphate hydrolases"/>
    <property type="match status" value="1"/>
</dbReference>
<dbReference type="Proteomes" id="UP000295136">
    <property type="component" value="Unassembled WGS sequence"/>
</dbReference>
<comment type="caution">
    <text evidence="8">The sequence shown here is derived from an EMBL/GenBank/DDBJ whole genome shotgun (WGS) entry which is preliminary data.</text>
</comment>
<feature type="domain" description="OmpR/PhoB-type" evidence="7">
    <location>
        <begin position="1"/>
        <end position="97"/>
    </location>
</feature>
<dbReference type="GO" id="GO:0000160">
    <property type="term" value="P:phosphorelay signal transduction system"/>
    <property type="evidence" value="ECO:0007669"/>
    <property type="project" value="InterPro"/>
</dbReference>
<feature type="DNA-binding region" description="OmpR/PhoB-type" evidence="5">
    <location>
        <begin position="1"/>
        <end position="97"/>
    </location>
</feature>
<dbReference type="InterPro" id="IPR051677">
    <property type="entry name" value="AfsR-DnrI-RedD_regulator"/>
</dbReference>
<name>A0A4R5FTN3_9ACTN</name>
<evidence type="ECO:0000313" key="9">
    <source>
        <dbReference type="Proteomes" id="UP000295136"/>
    </source>
</evidence>
<dbReference type="GO" id="GO:0003677">
    <property type="term" value="F:DNA binding"/>
    <property type="evidence" value="ECO:0007669"/>
    <property type="project" value="UniProtKB-UniRule"/>
</dbReference>
<dbReference type="PANTHER" id="PTHR35807:SF1">
    <property type="entry name" value="TRANSCRIPTIONAL REGULATOR REDD"/>
    <property type="match status" value="1"/>
</dbReference>
<dbReference type="InterPro" id="IPR036388">
    <property type="entry name" value="WH-like_DNA-bd_sf"/>
</dbReference>
<keyword evidence="3 5" id="KW-0238">DNA-binding</keyword>
<evidence type="ECO:0000313" key="8">
    <source>
        <dbReference type="EMBL" id="TDE56980.1"/>
    </source>
</evidence>
<dbReference type="Pfam" id="PF13191">
    <property type="entry name" value="AAA_16"/>
    <property type="match status" value="1"/>
</dbReference>
<dbReference type="InterPro" id="IPR011990">
    <property type="entry name" value="TPR-like_helical_dom_sf"/>
</dbReference>
<dbReference type="SUPFAM" id="SSF46894">
    <property type="entry name" value="C-terminal effector domain of the bipartite response regulators"/>
    <property type="match status" value="1"/>
</dbReference>
<evidence type="ECO:0000256" key="5">
    <source>
        <dbReference type="PROSITE-ProRule" id="PRU01091"/>
    </source>
</evidence>
<dbReference type="Pfam" id="PF00486">
    <property type="entry name" value="Trans_reg_C"/>
    <property type="match status" value="1"/>
</dbReference>
<dbReference type="InterPro" id="IPR005158">
    <property type="entry name" value="BTAD"/>
</dbReference>
<dbReference type="EMBL" id="SMLD01000016">
    <property type="protein sequence ID" value="TDE56980.1"/>
    <property type="molecule type" value="Genomic_DNA"/>
</dbReference>
<dbReference type="InterPro" id="IPR001867">
    <property type="entry name" value="OmpR/PhoB-type_DNA-bd"/>
</dbReference>
<keyword evidence="2" id="KW-0805">Transcription regulation</keyword>
<evidence type="ECO:0000256" key="2">
    <source>
        <dbReference type="ARBA" id="ARBA00023015"/>
    </source>
</evidence>